<evidence type="ECO:0000256" key="13">
    <source>
        <dbReference type="ARBA" id="ARBA00023211"/>
    </source>
</evidence>
<comment type="cofactor">
    <cofactor evidence="2">
        <name>Mg(2+)</name>
        <dbReference type="ChEBI" id="CHEBI:18420"/>
    </cofactor>
</comment>
<dbReference type="CDD" id="cd07182">
    <property type="entry name" value="RNase_HII_bacteria_HII_like"/>
    <property type="match status" value="1"/>
</dbReference>
<accession>A0A560HJ38</accession>
<comment type="catalytic activity">
    <reaction evidence="1 14 15 16">
        <text>Endonucleolytic cleavage to 5'-phosphomonoester.</text>
        <dbReference type="EC" id="3.1.26.4"/>
    </reaction>
</comment>
<dbReference type="Proteomes" id="UP000315751">
    <property type="component" value="Unassembled WGS sequence"/>
</dbReference>
<keyword evidence="8 14" id="KW-0963">Cytoplasm</keyword>
<comment type="similarity">
    <text evidence="5 14 16">Belongs to the RNase HII family.</text>
</comment>
<evidence type="ECO:0000256" key="11">
    <source>
        <dbReference type="ARBA" id="ARBA00022759"/>
    </source>
</evidence>
<organism evidence="18 19">
    <name type="scientific">Nitrospirillum amazonense</name>
    <dbReference type="NCBI Taxonomy" id="28077"/>
    <lineage>
        <taxon>Bacteria</taxon>
        <taxon>Pseudomonadati</taxon>
        <taxon>Pseudomonadota</taxon>
        <taxon>Alphaproteobacteria</taxon>
        <taxon>Rhodospirillales</taxon>
        <taxon>Azospirillaceae</taxon>
        <taxon>Nitrospirillum</taxon>
    </lineage>
</organism>
<comment type="caution">
    <text evidence="18">The sequence shown here is derived from an EMBL/GenBank/DDBJ whole genome shotgun (WGS) entry which is preliminary data.</text>
</comment>
<evidence type="ECO:0000256" key="7">
    <source>
        <dbReference type="ARBA" id="ARBA00019179"/>
    </source>
</evidence>
<dbReference type="GO" id="GO:0004523">
    <property type="term" value="F:RNA-DNA hybrid ribonuclease activity"/>
    <property type="evidence" value="ECO:0007669"/>
    <property type="project" value="UniProtKB-UniRule"/>
</dbReference>
<dbReference type="GO" id="GO:0032299">
    <property type="term" value="C:ribonuclease H2 complex"/>
    <property type="evidence" value="ECO:0007669"/>
    <property type="project" value="TreeGrafter"/>
</dbReference>
<dbReference type="Pfam" id="PF01351">
    <property type="entry name" value="RNase_HII"/>
    <property type="match status" value="1"/>
</dbReference>
<keyword evidence="9 14" id="KW-0540">Nuclease</keyword>
<feature type="domain" description="RNase H type-2" evidence="17">
    <location>
        <begin position="81"/>
        <end position="278"/>
    </location>
</feature>
<dbReference type="GO" id="GO:0043137">
    <property type="term" value="P:DNA replication, removal of RNA primer"/>
    <property type="evidence" value="ECO:0007669"/>
    <property type="project" value="TreeGrafter"/>
</dbReference>
<dbReference type="GO" id="GO:0006298">
    <property type="term" value="P:mismatch repair"/>
    <property type="evidence" value="ECO:0007669"/>
    <property type="project" value="TreeGrafter"/>
</dbReference>
<evidence type="ECO:0000256" key="12">
    <source>
        <dbReference type="ARBA" id="ARBA00022801"/>
    </source>
</evidence>
<comment type="subcellular location">
    <subcellularLocation>
        <location evidence="4 14">Cytoplasm</location>
    </subcellularLocation>
</comment>
<evidence type="ECO:0000313" key="19">
    <source>
        <dbReference type="Proteomes" id="UP000315751"/>
    </source>
</evidence>
<dbReference type="PANTHER" id="PTHR10954">
    <property type="entry name" value="RIBONUCLEASE H2 SUBUNIT A"/>
    <property type="match status" value="1"/>
</dbReference>
<dbReference type="EMBL" id="VITR01000002">
    <property type="protein sequence ID" value="TWB45424.1"/>
    <property type="molecule type" value="Genomic_DNA"/>
</dbReference>
<dbReference type="InterPro" id="IPR012337">
    <property type="entry name" value="RNaseH-like_sf"/>
</dbReference>
<dbReference type="Gene3D" id="3.30.420.10">
    <property type="entry name" value="Ribonuclease H-like superfamily/Ribonuclease H"/>
    <property type="match status" value="1"/>
</dbReference>
<protein>
    <recommendedName>
        <fullName evidence="7 14">Ribonuclease HII</fullName>
        <shortName evidence="14">RNase HII</shortName>
        <ecNumber evidence="6 14">3.1.26.4</ecNumber>
    </recommendedName>
</protein>
<dbReference type="InterPro" id="IPR036397">
    <property type="entry name" value="RNaseH_sf"/>
</dbReference>
<dbReference type="EC" id="3.1.26.4" evidence="6 14"/>
<keyword evidence="13 14" id="KW-0464">Manganese</keyword>
<evidence type="ECO:0000256" key="2">
    <source>
        <dbReference type="ARBA" id="ARBA00001946"/>
    </source>
</evidence>
<dbReference type="GO" id="GO:0030145">
    <property type="term" value="F:manganese ion binding"/>
    <property type="evidence" value="ECO:0007669"/>
    <property type="project" value="UniProtKB-UniRule"/>
</dbReference>
<dbReference type="InterPro" id="IPR001352">
    <property type="entry name" value="RNase_HII/HIII"/>
</dbReference>
<keyword evidence="10 14" id="KW-0479">Metal-binding</keyword>
<dbReference type="GO" id="GO:0005737">
    <property type="term" value="C:cytoplasm"/>
    <property type="evidence" value="ECO:0007669"/>
    <property type="project" value="UniProtKB-SubCell"/>
</dbReference>
<feature type="binding site" evidence="14 15">
    <location>
        <position position="186"/>
    </location>
    <ligand>
        <name>a divalent metal cation</name>
        <dbReference type="ChEBI" id="CHEBI:60240"/>
    </ligand>
</feature>
<comment type="function">
    <text evidence="3 14 16">Endonuclease that specifically degrades the RNA of RNA-DNA hybrids.</text>
</comment>
<evidence type="ECO:0000256" key="6">
    <source>
        <dbReference type="ARBA" id="ARBA00012180"/>
    </source>
</evidence>
<evidence type="ECO:0000256" key="16">
    <source>
        <dbReference type="RuleBase" id="RU003515"/>
    </source>
</evidence>
<evidence type="ECO:0000256" key="15">
    <source>
        <dbReference type="PROSITE-ProRule" id="PRU01319"/>
    </source>
</evidence>
<dbReference type="HAMAP" id="MF_00052_B">
    <property type="entry name" value="RNase_HII_B"/>
    <property type="match status" value="1"/>
</dbReference>
<keyword evidence="19" id="KW-1185">Reference proteome</keyword>
<dbReference type="PANTHER" id="PTHR10954:SF18">
    <property type="entry name" value="RIBONUCLEASE HII"/>
    <property type="match status" value="1"/>
</dbReference>
<comment type="cofactor">
    <cofactor evidence="14 15">
        <name>Mn(2+)</name>
        <dbReference type="ChEBI" id="CHEBI:29035"/>
    </cofactor>
    <cofactor evidence="14 15">
        <name>Mg(2+)</name>
        <dbReference type="ChEBI" id="CHEBI:18420"/>
    </cofactor>
    <text evidence="14 15">Manganese or magnesium. Binds 1 divalent metal ion per monomer in the absence of substrate. May bind a second metal ion after substrate binding.</text>
</comment>
<gene>
    <name evidence="14" type="primary">rnhB</name>
    <name evidence="18" type="ORF">FBZ90_102382</name>
</gene>
<proteinExistence type="inferred from homology"/>
<keyword evidence="12 14" id="KW-0378">Hydrolase</keyword>
<evidence type="ECO:0000256" key="8">
    <source>
        <dbReference type="ARBA" id="ARBA00022490"/>
    </source>
</evidence>
<sequence length="278" mass="28951">MLRLMRRWQNDLPQPCPSLTPGATLGALPGIGGAAIMAALHSPCQSLCPMPRPRKPASEILIQLGPPTLRHELDAGHGPDSLVCGVDEAGRGPLAGPVVAAAVILPVAAEAPAWCAGINDSKKLTAAAREALFDAIRANARVGIGISSVEEIDTVNILQATFLAMRRAVEQLAADGGPAPVTALVDGNQRPVGLPCPRITTLVSGDALSLSIAAASIIAKVTRDRLMTDLALAHPGYGWERNAGYGTAEHRDAIKILGVTPVHRRTFAPISEQLALNL</sequence>
<reference evidence="18 19" key="1">
    <citation type="submission" date="2019-06" db="EMBL/GenBank/DDBJ databases">
        <title>Genomic Encyclopedia of Type Strains, Phase IV (KMG-V): Genome sequencing to study the core and pangenomes of soil and plant-associated prokaryotes.</title>
        <authorList>
            <person name="Whitman W."/>
        </authorList>
    </citation>
    <scope>NUCLEOTIDE SEQUENCE [LARGE SCALE GENOMIC DNA]</scope>
    <source>
        <strain evidence="18 19">BR 11622</strain>
    </source>
</reference>
<dbReference type="InterPro" id="IPR024567">
    <property type="entry name" value="RNase_HII/HIII_dom"/>
</dbReference>
<dbReference type="InterPro" id="IPR022898">
    <property type="entry name" value="RNase_HII"/>
</dbReference>
<evidence type="ECO:0000256" key="4">
    <source>
        <dbReference type="ARBA" id="ARBA00004496"/>
    </source>
</evidence>
<feature type="binding site" evidence="14 15">
    <location>
        <position position="88"/>
    </location>
    <ligand>
        <name>a divalent metal cation</name>
        <dbReference type="ChEBI" id="CHEBI:60240"/>
    </ligand>
</feature>
<dbReference type="AlphaFoldDB" id="A0A560HJ38"/>
<evidence type="ECO:0000256" key="14">
    <source>
        <dbReference type="HAMAP-Rule" id="MF_00052"/>
    </source>
</evidence>
<evidence type="ECO:0000256" key="10">
    <source>
        <dbReference type="ARBA" id="ARBA00022723"/>
    </source>
</evidence>
<evidence type="ECO:0000256" key="3">
    <source>
        <dbReference type="ARBA" id="ARBA00004065"/>
    </source>
</evidence>
<evidence type="ECO:0000313" key="18">
    <source>
        <dbReference type="EMBL" id="TWB45424.1"/>
    </source>
</evidence>
<feature type="binding site" evidence="14 15">
    <location>
        <position position="87"/>
    </location>
    <ligand>
        <name>a divalent metal cation</name>
        <dbReference type="ChEBI" id="CHEBI:60240"/>
    </ligand>
</feature>
<dbReference type="GO" id="GO:0003723">
    <property type="term" value="F:RNA binding"/>
    <property type="evidence" value="ECO:0007669"/>
    <property type="project" value="UniProtKB-UniRule"/>
</dbReference>
<evidence type="ECO:0000256" key="1">
    <source>
        <dbReference type="ARBA" id="ARBA00000077"/>
    </source>
</evidence>
<evidence type="ECO:0000259" key="17">
    <source>
        <dbReference type="PROSITE" id="PS51975"/>
    </source>
</evidence>
<evidence type="ECO:0000256" key="5">
    <source>
        <dbReference type="ARBA" id="ARBA00007383"/>
    </source>
</evidence>
<evidence type="ECO:0000256" key="9">
    <source>
        <dbReference type="ARBA" id="ARBA00022722"/>
    </source>
</evidence>
<name>A0A560HJ38_9PROT</name>
<dbReference type="PROSITE" id="PS51975">
    <property type="entry name" value="RNASE_H_2"/>
    <property type="match status" value="1"/>
</dbReference>
<keyword evidence="11 14" id="KW-0255">Endonuclease</keyword>
<dbReference type="SUPFAM" id="SSF53098">
    <property type="entry name" value="Ribonuclease H-like"/>
    <property type="match status" value="1"/>
</dbReference>
<dbReference type="NCBIfam" id="NF000595">
    <property type="entry name" value="PRK00015.1-3"/>
    <property type="match status" value="1"/>
</dbReference>